<dbReference type="PANTHER" id="PTHR21262">
    <property type="entry name" value="GUANOSINE-3',5'-BIS DIPHOSPHATE 3'-PYROPHOSPHOHYDROLASE"/>
    <property type="match status" value="1"/>
</dbReference>
<protein>
    <submittedName>
        <fullName evidence="1">Bifunctional (P)ppGpp synthase/hydrolase RelA</fullName>
    </submittedName>
</protein>
<dbReference type="Gene3D" id="3.30.460.10">
    <property type="entry name" value="Beta Polymerase, domain 2"/>
    <property type="match status" value="1"/>
</dbReference>
<evidence type="ECO:0000313" key="2">
    <source>
        <dbReference type="Proteomes" id="UP000254621"/>
    </source>
</evidence>
<proteinExistence type="predicted"/>
<dbReference type="SUPFAM" id="SSF81301">
    <property type="entry name" value="Nucleotidyltransferase"/>
    <property type="match status" value="1"/>
</dbReference>
<dbReference type="Gene3D" id="1.10.3210.10">
    <property type="entry name" value="Hypothetical protein af1432"/>
    <property type="match status" value="1"/>
</dbReference>
<gene>
    <name evidence="1" type="primary">relA_3</name>
    <name evidence="1" type="ORF">NCTC13645_01580</name>
</gene>
<name>A0A380P2F6_WEIVI</name>
<keyword evidence="1" id="KW-0378">Hydrolase</keyword>
<dbReference type="Proteomes" id="UP000254621">
    <property type="component" value="Unassembled WGS sequence"/>
</dbReference>
<dbReference type="Pfam" id="PF13328">
    <property type="entry name" value="HD_4"/>
    <property type="match status" value="1"/>
</dbReference>
<dbReference type="GO" id="GO:0016787">
    <property type="term" value="F:hydrolase activity"/>
    <property type="evidence" value="ECO:0007669"/>
    <property type="project" value="UniProtKB-KW"/>
</dbReference>
<dbReference type="PANTHER" id="PTHR21262:SF31">
    <property type="entry name" value="GTP PYROPHOSPHOKINASE"/>
    <property type="match status" value="1"/>
</dbReference>
<dbReference type="AlphaFoldDB" id="A0A380P2F6"/>
<reference evidence="1 2" key="1">
    <citation type="submission" date="2018-06" db="EMBL/GenBank/DDBJ databases">
        <authorList>
            <consortium name="Pathogen Informatics"/>
            <person name="Doyle S."/>
        </authorList>
    </citation>
    <scope>NUCLEOTIDE SEQUENCE [LARGE SCALE GENOMIC DNA]</scope>
    <source>
        <strain evidence="1 2">NCTC13645</strain>
    </source>
</reference>
<sequence>MSDDIRVIIVKLADRLHNMRTLEALRPEKQKRIASETLEIYAPLADRLGIMTIKWELEDLSLRYLDPDAYHEIASSMKMRRRERLEVVDEAVNEIEGTIKDLELENVDVYGRPKHIYSIYRKMVDKKKDLKIFTIYQPFG</sequence>
<dbReference type="GO" id="GO:0005886">
    <property type="term" value="C:plasma membrane"/>
    <property type="evidence" value="ECO:0007669"/>
    <property type="project" value="TreeGrafter"/>
</dbReference>
<dbReference type="SUPFAM" id="SSF109604">
    <property type="entry name" value="HD-domain/PDEase-like"/>
    <property type="match status" value="1"/>
</dbReference>
<dbReference type="EMBL" id="UHIV01000004">
    <property type="protein sequence ID" value="SUP59325.1"/>
    <property type="molecule type" value="Genomic_DNA"/>
</dbReference>
<organism evidence="1 2">
    <name type="scientific">Weissella viridescens</name>
    <name type="common">Lactobacillus viridescens</name>
    <dbReference type="NCBI Taxonomy" id="1629"/>
    <lineage>
        <taxon>Bacteria</taxon>
        <taxon>Bacillati</taxon>
        <taxon>Bacillota</taxon>
        <taxon>Bacilli</taxon>
        <taxon>Lactobacillales</taxon>
        <taxon>Lactobacillaceae</taxon>
        <taxon>Weissella</taxon>
    </lineage>
</organism>
<dbReference type="InterPro" id="IPR043519">
    <property type="entry name" value="NT_sf"/>
</dbReference>
<accession>A0A380P2F6</accession>
<evidence type="ECO:0000313" key="1">
    <source>
        <dbReference type="EMBL" id="SUP59325.1"/>
    </source>
</evidence>